<gene>
    <name evidence="1" type="ORF">Vadar_021527</name>
</gene>
<keyword evidence="2" id="KW-1185">Reference proteome</keyword>
<name>A0ACB7YXI6_9ERIC</name>
<evidence type="ECO:0000313" key="2">
    <source>
        <dbReference type="Proteomes" id="UP000828048"/>
    </source>
</evidence>
<comment type="caution">
    <text evidence="1">The sequence shown here is derived from an EMBL/GenBank/DDBJ whole genome shotgun (WGS) entry which is preliminary data.</text>
</comment>
<dbReference type="EMBL" id="CM037153">
    <property type="protein sequence ID" value="KAH7858226.1"/>
    <property type="molecule type" value="Genomic_DNA"/>
</dbReference>
<evidence type="ECO:0000313" key="1">
    <source>
        <dbReference type="EMBL" id="KAH7858226.1"/>
    </source>
</evidence>
<organism evidence="1 2">
    <name type="scientific">Vaccinium darrowii</name>
    <dbReference type="NCBI Taxonomy" id="229202"/>
    <lineage>
        <taxon>Eukaryota</taxon>
        <taxon>Viridiplantae</taxon>
        <taxon>Streptophyta</taxon>
        <taxon>Embryophyta</taxon>
        <taxon>Tracheophyta</taxon>
        <taxon>Spermatophyta</taxon>
        <taxon>Magnoliopsida</taxon>
        <taxon>eudicotyledons</taxon>
        <taxon>Gunneridae</taxon>
        <taxon>Pentapetalae</taxon>
        <taxon>asterids</taxon>
        <taxon>Ericales</taxon>
        <taxon>Ericaceae</taxon>
        <taxon>Vaccinioideae</taxon>
        <taxon>Vaccinieae</taxon>
        <taxon>Vaccinium</taxon>
    </lineage>
</organism>
<sequence length="504" mass="56157">MGESQRSCPAIKDNSPNFCRLIVSTSTREKLRIPGKFVKKLGNELPNVATLITPHGCISHVRLEKIDGKFCFTDGWNEFVKHQSIGAESLLIFSYLGNSILRVNIYDISKAEINYRCKAHRGLSCGYRQAPVKEEVEEDDCIEILDPVPFPQHQTPTSLENNGADSVSKAEANSVKGDELHITKNLGKAPVPCVLRGFREPSCGWGKPVDKEVEDDNSVEIPDSPCPSQTPTCRENKEADRVFEETAKARGAGISNSPSPLSHEAKRIKQLSELMTSETRLNQRTKRKILDECEDSAQEKVSKSPTAGAETSLRRSRAVTPQERVRVQNISRMFRSENPFCRVSLRPSYVYEGSSLHIPSSFADRYLAGVSRFITSTVSTGEQWPIKCTWVNGSAMLTTGWHQFVLDNRLEEGDVCIFELIKMVDIVLKVTIVRVNMVVPDAEQPVPIVRVNMVVPDAEQPVPESLPVPSSAFPGLRVPKVGLVSESRDFCIETNWPGRPRGRR</sequence>
<protein>
    <submittedName>
        <fullName evidence="1">Uncharacterized protein</fullName>
    </submittedName>
</protein>
<reference evidence="1 2" key="1">
    <citation type="journal article" date="2021" name="Hortic Res">
        <title>High-quality reference genome and annotation aids understanding of berry development for evergreen blueberry (Vaccinium darrowii).</title>
        <authorList>
            <person name="Yu J."/>
            <person name="Hulse-Kemp A.M."/>
            <person name="Babiker E."/>
            <person name="Staton M."/>
        </authorList>
    </citation>
    <scope>NUCLEOTIDE SEQUENCE [LARGE SCALE GENOMIC DNA]</scope>
    <source>
        <strain evidence="2">cv. NJ 8807/NJ 8810</strain>
        <tissue evidence="1">Young leaf</tissue>
    </source>
</reference>
<dbReference type="Proteomes" id="UP000828048">
    <property type="component" value="Chromosome 3"/>
</dbReference>
<proteinExistence type="predicted"/>
<accession>A0ACB7YXI6</accession>